<evidence type="ECO:0000256" key="1">
    <source>
        <dbReference type="SAM" id="MobiDB-lite"/>
    </source>
</evidence>
<dbReference type="Proteomes" id="UP001419268">
    <property type="component" value="Unassembled WGS sequence"/>
</dbReference>
<organism evidence="2 3">
    <name type="scientific">Stephania cephalantha</name>
    <dbReference type="NCBI Taxonomy" id="152367"/>
    <lineage>
        <taxon>Eukaryota</taxon>
        <taxon>Viridiplantae</taxon>
        <taxon>Streptophyta</taxon>
        <taxon>Embryophyta</taxon>
        <taxon>Tracheophyta</taxon>
        <taxon>Spermatophyta</taxon>
        <taxon>Magnoliopsida</taxon>
        <taxon>Ranunculales</taxon>
        <taxon>Menispermaceae</taxon>
        <taxon>Menispermoideae</taxon>
        <taxon>Cissampelideae</taxon>
        <taxon>Stephania</taxon>
    </lineage>
</organism>
<proteinExistence type="predicted"/>
<gene>
    <name evidence="2" type="ORF">Scep_025634</name>
</gene>
<feature type="region of interest" description="Disordered" evidence="1">
    <location>
        <begin position="40"/>
        <end position="77"/>
    </location>
</feature>
<comment type="caution">
    <text evidence="2">The sequence shown here is derived from an EMBL/GenBank/DDBJ whole genome shotgun (WGS) entry which is preliminary data.</text>
</comment>
<keyword evidence="3" id="KW-1185">Reference proteome</keyword>
<evidence type="ECO:0000313" key="2">
    <source>
        <dbReference type="EMBL" id="KAK9094165.1"/>
    </source>
</evidence>
<dbReference type="EMBL" id="JBBNAG010000011">
    <property type="protein sequence ID" value="KAK9094165.1"/>
    <property type="molecule type" value="Genomic_DNA"/>
</dbReference>
<sequence length="77" mass="9105">MGVRLVLPHLEGRYIIESTVRKIDWLVLDWFDIEKEVVSMENDDESEYSTEDDSKQDSEFDGEEENIMEEDRESSSE</sequence>
<name>A0AAP0EIK0_9MAGN</name>
<feature type="compositionally biased region" description="Acidic residues" evidence="1">
    <location>
        <begin position="59"/>
        <end position="77"/>
    </location>
</feature>
<feature type="compositionally biased region" description="Acidic residues" evidence="1">
    <location>
        <begin position="41"/>
        <end position="51"/>
    </location>
</feature>
<dbReference type="AlphaFoldDB" id="A0AAP0EIK0"/>
<accession>A0AAP0EIK0</accession>
<reference evidence="2 3" key="1">
    <citation type="submission" date="2024-01" db="EMBL/GenBank/DDBJ databases">
        <title>Genome assemblies of Stephania.</title>
        <authorList>
            <person name="Yang L."/>
        </authorList>
    </citation>
    <scope>NUCLEOTIDE SEQUENCE [LARGE SCALE GENOMIC DNA]</scope>
    <source>
        <strain evidence="2">JXDWG</strain>
        <tissue evidence="2">Leaf</tissue>
    </source>
</reference>
<evidence type="ECO:0000313" key="3">
    <source>
        <dbReference type="Proteomes" id="UP001419268"/>
    </source>
</evidence>
<protein>
    <submittedName>
        <fullName evidence="2">Uncharacterized protein</fullName>
    </submittedName>
</protein>